<dbReference type="Proteomes" id="UP000184363">
    <property type="component" value="Unassembled WGS sequence"/>
</dbReference>
<organism evidence="2 3">
    <name type="scientific">Pseudonocardia thermophila</name>
    <dbReference type="NCBI Taxonomy" id="1848"/>
    <lineage>
        <taxon>Bacteria</taxon>
        <taxon>Bacillati</taxon>
        <taxon>Actinomycetota</taxon>
        <taxon>Actinomycetes</taxon>
        <taxon>Pseudonocardiales</taxon>
        <taxon>Pseudonocardiaceae</taxon>
        <taxon>Pseudonocardia</taxon>
    </lineage>
</organism>
<dbReference type="InterPro" id="IPR036390">
    <property type="entry name" value="WH_DNA-bd_sf"/>
</dbReference>
<dbReference type="GO" id="GO:0006950">
    <property type="term" value="P:response to stress"/>
    <property type="evidence" value="ECO:0007669"/>
    <property type="project" value="TreeGrafter"/>
</dbReference>
<gene>
    <name evidence="2" type="ORF">SAMN05443637_103130</name>
</gene>
<dbReference type="InterPro" id="IPR036388">
    <property type="entry name" value="WH-like_DNA-bd_sf"/>
</dbReference>
<dbReference type="InterPro" id="IPR000835">
    <property type="entry name" value="HTH_MarR-typ"/>
</dbReference>
<keyword evidence="2" id="KW-0238">DNA-binding</keyword>
<sequence length="167" mass="18111">MTTPQQLEADLGWALLAVLRTYRQLSEARLTDLPGGPRGYHVLATAALGDPPSQLAMARKLGVDRTVMTYLLDDLEAAGLIERRPDPADRRARRITVTPAGNERLCAVQRSLREAEEALLAPLAPEDRRVLRDLLHRLAVGLQAGPGPGVCVEMHQLTDPGPAAEPC</sequence>
<dbReference type="Pfam" id="PF01047">
    <property type="entry name" value="MarR"/>
    <property type="match status" value="1"/>
</dbReference>
<evidence type="ECO:0000313" key="3">
    <source>
        <dbReference type="Proteomes" id="UP000184363"/>
    </source>
</evidence>
<evidence type="ECO:0000259" key="1">
    <source>
        <dbReference type="PROSITE" id="PS50995"/>
    </source>
</evidence>
<dbReference type="STRING" id="1848.SAMN05443637_103130"/>
<evidence type="ECO:0000313" key="2">
    <source>
        <dbReference type="EMBL" id="SHK15997.1"/>
    </source>
</evidence>
<dbReference type="InterPro" id="IPR039422">
    <property type="entry name" value="MarR/SlyA-like"/>
</dbReference>
<reference evidence="2 3" key="1">
    <citation type="submission" date="2016-11" db="EMBL/GenBank/DDBJ databases">
        <authorList>
            <person name="Jaros S."/>
            <person name="Januszkiewicz K."/>
            <person name="Wedrychowicz H."/>
        </authorList>
    </citation>
    <scope>NUCLEOTIDE SEQUENCE [LARGE SCALE GENOMIC DNA]</scope>
    <source>
        <strain evidence="2 3">DSM 43832</strain>
    </source>
</reference>
<dbReference type="EMBL" id="FRAP01000003">
    <property type="protein sequence ID" value="SHK15997.1"/>
    <property type="molecule type" value="Genomic_DNA"/>
</dbReference>
<keyword evidence="3" id="KW-1185">Reference proteome</keyword>
<name>A0A1M6Q7A7_PSETH</name>
<dbReference type="AlphaFoldDB" id="A0A1M6Q7A7"/>
<dbReference type="PRINTS" id="PR00598">
    <property type="entry name" value="HTHMARR"/>
</dbReference>
<dbReference type="SMART" id="SM00347">
    <property type="entry name" value="HTH_MARR"/>
    <property type="match status" value="1"/>
</dbReference>
<accession>A0A1M6Q7A7</accession>
<dbReference type="RefSeq" id="WP_073455677.1">
    <property type="nucleotide sequence ID" value="NZ_CALGVN010000033.1"/>
</dbReference>
<dbReference type="GO" id="GO:0003700">
    <property type="term" value="F:DNA-binding transcription factor activity"/>
    <property type="evidence" value="ECO:0007669"/>
    <property type="project" value="InterPro"/>
</dbReference>
<protein>
    <submittedName>
        <fullName evidence="2">DNA-binding transcriptional regulator, MarR family</fullName>
    </submittedName>
</protein>
<feature type="domain" description="HTH marR-type" evidence="1">
    <location>
        <begin position="8"/>
        <end position="140"/>
    </location>
</feature>
<dbReference type="PANTHER" id="PTHR33164">
    <property type="entry name" value="TRANSCRIPTIONAL REGULATOR, MARR FAMILY"/>
    <property type="match status" value="1"/>
</dbReference>
<dbReference type="PANTHER" id="PTHR33164:SF99">
    <property type="entry name" value="MARR FAMILY REGULATORY PROTEIN"/>
    <property type="match status" value="1"/>
</dbReference>
<dbReference type="PROSITE" id="PS50995">
    <property type="entry name" value="HTH_MARR_2"/>
    <property type="match status" value="1"/>
</dbReference>
<dbReference type="Gene3D" id="1.10.10.10">
    <property type="entry name" value="Winged helix-like DNA-binding domain superfamily/Winged helix DNA-binding domain"/>
    <property type="match status" value="1"/>
</dbReference>
<dbReference type="GO" id="GO:0003677">
    <property type="term" value="F:DNA binding"/>
    <property type="evidence" value="ECO:0007669"/>
    <property type="project" value="UniProtKB-KW"/>
</dbReference>
<proteinExistence type="predicted"/>
<dbReference type="SUPFAM" id="SSF46785">
    <property type="entry name" value="Winged helix' DNA-binding domain"/>
    <property type="match status" value="1"/>
</dbReference>